<organism evidence="1 2">
    <name type="scientific">Gossypium arboreum</name>
    <name type="common">Tree cotton</name>
    <name type="synonym">Gossypium nanking</name>
    <dbReference type="NCBI Taxonomy" id="29729"/>
    <lineage>
        <taxon>Eukaryota</taxon>
        <taxon>Viridiplantae</taxon>
        <taxon>Streptophyta</taxon>
        <taxon>Embryophyta</taxon>
        <taxon>Tracheophyta</taxon>
        <taxon>Spermatophyta</taxon>
        <taxon>Magnoliopsida</taxon>
        <taxon>eudicotyledons</taxon>
        <taxon>Gunneridae</taxon>
        <taxon>Pentapetalae</taxon>
        <taxon>rosids</taxon>
        <taxon>malvids</taxon>
        <taxon>Malvales</taxon>
        <taxon>Malvaceae</taxon>
        <taxon>Malvoideae</taxon>
        <taxon>Gossypium</taxon>
    </lineage>
</organism>
<evidence type="ECO:0000313" key="1">
    <source>
        <dbReference type="EMBL" id="KHG01001.1"/>
    </source>
</evidence>
<reference evidence="2" key="1">
    <citation type="submission" date="2014-09" db="EMBL/GenBank/DDBJ databases">
        <authorList>
            <person name="Mudge J."/>
            <person name="Ramaraj T."/>
            <person name="Lindquist I.E."/>
            <person name="Bharti A.K."/>
            <person name="Sundararajan A."/>
            <person name="Cameron C.T."/>
            <person name="Woodward J.E."/>
            <person name="May G.D."/>
            <person name="Brubaker C."/>
            <person name="Broadhvest J."/>
            <person name="Wilkins T.A."/>
        </authorList>
    </citation>
    <scope>NUCLEOTIDE SEQUENCE</scope>
    <source>
        <strain evidence="2">cv. AKA8401</strain>
    </source>
</reference>
<gene>
    <name evidence="1" type="ORF">F383_39128</name>
</gene>
<sequence length="30" mass="3319">MYIRVKSRRLRAGNISGLNPAGFVLVIYPG</sequence>
<evidence type="ECO:0000313" key="2">
    <source>
        <dbReference type="Proteomes" id="UP000032142"/>
    </source>
</evidence>
<keyword evidence="2" id="KW-1185">Reference proteome</keyword>
<dbReference type="AlphaFoldDB" id="A0A0B0MPX8"/>
<dbReference type="EMBL" id="JRRC01163585">
    <property type="protein sequence ID" value="KHG01001.1"/>
    <property type="molecule type" value="Genomic_DNA"/>
</dbReference>
<dbReference type="Proteomes" id="UP000032142">
    <property type="component" value="Unassembled WGS sequence"/>
</dbReference>
<name>A0A0B0MPX8_GOSAR</name>
<comment type="caution">
    <text evidence="1">The sequence shown here is derived from an EMBL/GenBank/DDBJ whole genome shotgun (WGS) entry which is preliminary data.</text>
</comment>
<protein>
    <submittedName>
        <fullName evidence="1">Uncharacterized protein</fullName>
    </submittedName>
</protein>
<accession>A0A0B0MPX8</accession>
<proteinExistence type="predicted"/>